<protein>
    <submittedName>
        <fullName evidence="2">Uncharacterized protein</fullName>
    </submittedName>
</protein>
<dbReference type="AlphaFoldDB" id="S8D989"/>
<accession>S8D989</accession>
<sequence>MSGESGDKTNNSRRPKRKKTLLELRDEESSLIQERRELKRRLSKLNIHLEEQRSINQELKRMKKEESRRRASSKSELVPDLNIPFEEDVALLSSSSSVMLVS</sequence>
<dbReference type="Proteomes" id="UP000015453">
    <property type="component" value="Unassembled WGS sequence"/>
</dbReference>
<proteinExistence type="predicted"/>
<keyword evidence="3" id="KW-1185">Reference proteome</keyword>
<evidence type="ECO:0000313" key="2">
    <source>
        <dbReference type="EMBL" id="EPS59313.1"/>
    </source>
</evidence>
<gene>
    <name evidence="2" type="ORF">M569_15495</name>
</gene>
<feature type="region of interest" description="Disordered" evidence="1">
    <location>
        <begin position="1"/>
        <end position="22"/>
    </location>
</feature>
<dbReference type="PANTHER" id="PTHR35099">
    <property type="entry name" value="OS02G0182700 PROTEIN"/>
    <property type="match status" value="1"/>
</dbReference>
<dbReference type="PANTHER" id="PTHR35099:SF2">
    <property type="entry name" value="OS02G0182700 PROTEIN"/>
    <property type="match status" value="1"/>
</dbReference>
<organism evidence="2 3">
    <name type="scientific">Genlisea aurea</name>
    <dbReference type="NCBI Taxonomy" id="192259"/>
    <lineage>
        <taxon>Eukaryota</taxon>
        <taxon>Viridiplantae</taxon>
        <taxon>Streptophyta</taxon>
        <taxon>Embryophyta</taxon>
        <taxon>Tracheophyta</taxon>
        <taxon>Spermatophyta</taxon>
        <taxon>Magnoliopsida</taxon>
        <taxon>eudicotyledons</taxon>
        <taxon>Gunneridae</taxon>
        <taxon>Pentapetalae</taxon>
        <taxon>asterids</taxon>
        <taxon>lamiids</taxon>
        <taxon>Lamiales</taxon>
        <taxon>Lentibulariaceae</taxon>
        <taxon>Genlisea</taxon>
    </lineage>
</organism>
<reference evidence="2 3" key="1">
    <citation type="journal article" date="2013" name="BMC Genomics">
        <title>The miniature genome of a carnivorous plant Genlisea aurea contains a low number of genes and short non-coding sequences.</title>
        <authorList>
            <person name="Leushkin E.V."/>
            <person name="Sutormin R.A."/>
            <person name="Nabieva E.R."/>
            <person name="Penin A.A."/>
            <person name="Kondrashov A.S."/>
            <person name="Logacheva M.D."/>
        </authorList>
    </citation>
    <scope>NUCLEOTIDE SEQUENCE [LARGE SCALE GENOMIC DNA]</scope>
</reference>
<comment type="caution">
    <text evidence="2">The sequence shown here is derived from an EMBL/GenBank/DDBJ whole genome shotgun (WGS) entry which is preliminary data.</text>
</comment>
<evidence type="ECO:0000313" key="3">
    <source>
        <dbReference type="Proteomes" id="UP000015453"/>
    </source>
</evidence>
<dbReference type="EMBL" id="AUSU01008462">
    <property type="protein sequence ID" value="EPS59313.1"/>
    <property type="molecule type" value="Genomic_DNA"/>
</dbReference>
<evidence type="ECO:0000256" key="1">
    <source>
        <dbReference type="SAM" id="MobiDB-lite"/>
    </source>
</evidence>
<name>S8D989_9LAMI</name>